<feature type="transmembrane region" description="Helical" evidence="6">
    <location>
        <begin position="132"/>
        <end position="152"/>
    </location>
</feature>
<evidence type="ECO:0000256" key="2">
    <source>
        <dbReference type="ARBA" id="ARBA00022475"/>
    </source>
</evidence>
<reference evidence="7" key="1">
    <citation type="submission" date="2020-10" db="EMBL/GenBank/DDBJ databases">
        <authorList>
            <person name="Gilroy R."/>
        </authorList>
    </citation>
    <scope>NUCLEOTIDE SEQUENCE</scope>
    <source>
        <strain evidence="7">ChiHecec3B27-6122</strain>
    </source>
</reference>
<keyword evidence="5 6" id="KW-0472">Membrane</keyword>
<evidence type="ECO:0000313" key="8">
    <source>
        <dbReference type="Proteomes" id="UP000886876"/>
    </source>
</evidence>
<dbReference type="AlphaFoldDB" id="A0A9D1K8M4"/>
<dbReference type="EMBL" id="DVJS01000223">
    <property type="protein sequence ID" value="HIS98083.1"/>
    <property type="molecule type" value="Genomic_DNA"/>
</dbReference>
<accession>A0A9D1K8M4</accession>
<feature type="transmembrane region" description="Helical" evidence="6">
    <location>
        <begin position="240"/>
        <end position="267"/>
    </location>
</feature>
<evidence type="ECO:0000313" key="7">
    <source>
        <dbReference type="EMBL" id="HIS98083.1"/>
    </source>
</evidence>
<dbReference type="PANTHER" id="PTHR30213">
    <property type="entry name" value="INNER MEMBRANE PROTEIN YHJD"/>
    <property type="match status" value="1"/>
</dbReference>
<evidence type="ECO:0000256" key="4">
    <source>
        <dbReference type="ARBA" id="ARBA00022989"/>
    </source>
</evidence>
<dbReference type="Proteomes" id="UP000886876">
    <property type="component" value="Unassembled WGS sequence"/>
</dbReference>
<name>A0A9D1K8M4_9FIRM</name>
<dbReference type="PIRSF" id="PIRSF035875">
    <property type="entry name" value="RNase_BN"/>
    <property type="match status" value="1"/>
</dbReference>
<evidence type="ECO:0000256" key="5">
    <source>
        <dbReference type="ARBA" id="ARBA00023136"/>
    </source>
</evidence>
<gene>
    <name evidence="7" type="ORF">IAD42_08915</name>
</gene>
<dbReference type="GO" id="GO:0005886">
    <property type="term" value="C:plasma membrane"/>
    <property type="evidence" value="ECO:0007669"/>
    <property type="project" value="UniProtKB-SubCell"/>
</dbReference>
<reference evidence="7" key="2">
    <citation type="journal article" date="2021" name="PeerJ">
        <title>Extensive microbial diversity within the chicken gut microbiome revealed by metagenomics and culture.</title>
        <authorList>
            <person name="Gilroy R."/>
            <person name="Ravi A."/>
            <person name="Getino M."/>
            <person name="Pursley I."/>
            <person name="Horton D.L."/>
            <person name="Alikhan N.F."/>
            <person name="Baker D."/>
            <person name="Gharbi K."/>
            <person name="Hall N."/>
            <person name="Watson M."/>
            <person name="Adriaenssens E.M."/>
            <person name="Foster-Nyarko E."/>
            <person name="Jarju S."/>
            <person name="Secka A."/>
            <person name="Antonio M."/>
            <person name="Oren A."/>
            <person name="Chaudhuri R.R."/>
            <person name="La Ragione R."/>
            <person name="Hildebrand F."/>
            <person name="Pallen M.J."/>
        </authorList>
    </citation>
    <scope>NUCLEOTIDE SEQUENCE</scope>
    <source>
        <strain evidence="7">ChiHecec3B27-6122</strain>
    </source>
</reference>
<dbReference type="Pfam" id="PF03631">
    <property type="entry name" value="Virul_fac_BrkB"/>
    <property type="match status" value="1"/>
</dbReference>
<evidence type="ECO:0000256" key="1">
    <source>
        <dbReference type="ARBA" id="ARBA00004651"/>
    </source>
</evidence>
<feature type="transmembrane region" description="Helical" evidence="6">
    <location>
        <begin position="211"/>
        <end position="234"/>
    </location>
</feature>
<proteinExistence type="predicted"/>
<keyword evidence="3 6" id="KW-0812">Transmembrane</keyword>
<dbReference type="InterPro" id="IPR017039">
    <property type="entry name" value="Virul_fac_BrkB"/>
</dbReference>
<organism evidence="7 8">
    <name type="scientific">Candidatus Scatomorpha pullistercoris</name>
    <dbReference type="NCBI Taxonomy" id="2840929"/>
    <lineage>
        <taxon>Bacteria</taxon>
        <taxon>Bacillati</taxon>
        <taxon>Bacillota</taxon>
        <taxon>Clostridia</taxon>
        <taxon>Eubacteriales</taxon>
        <taxon>Candidatus Scatomorpha</taxon>
    </lineage>
</organism>
<sequence length="280" mass="32104">MKDTLRDIYDAVDEFFSGMGSRRITTYSAACAYYLFMSLVPVIMLLVAVLQYTPLTQDVVLEAVSEYVPESLYEIVYFIVTSIYNGGKVALTVSILLTLWSASACMKALMRGMDSVYDAVRRDDYIKFSLRACLYMVIFVVILLLSFFVMVYGGKILDFIENSMPSNHSLDFLFTLAKHLRFLVILALLALVFSLLYKWMPARGLKYRRQLPGAVFSAVVWSAFSFIFSFYVSLSDKFGAYGYIGTIMVAMMWIFYCFYFLLLGGFINHYIEMKRAEPEK</sequence>
<keyword evidence="2" id="KW-1003">Cell membrane</keyword>
<comment type="subcellular location">
    <subcellularLocation>
        <location evidence="1">Cell membrane</location>
        <topology evidence="1">Multi-pass membrane protein</topology>
    </subcellularLocation>
</comment>
<evidence type="ECO:0000256" key="6">
    <source>
        <dbReference type="SAM" id="Phobius"/>
    </source>
</evidence>
<feature type="transmembrane region" description="Helical" evidence="6">
    <location>
        <begin position="75"/>
        <end position="100"/>
    </location>
</feature>
<dbReference type="NCBIfam" id="TIGR00765">
    <property type="entry name" value="yihY_not_rbn"/>
    <property type="match status" value="1"/>
</dbReference>
<protein>
    <submittedName>
        <fullName evidence="7">YihY/virulence factor BrkB family protein</fullName>
    </submittedName>
</protein>
<evidence type="ECO:0000256" key="3">
    <source>
        <dbReference type="ARBA" id="ARBA00022692"/>
    </source>
</evidence>
<feature type="transmembrane region" description="Helical" evidence="6">
    <location>
        <begin position="172"/>
        <end position="199"/>
    </location>
</feature>
<comment type="caution">
    <text evidence="7">The sequence shown here is derived from an EMBL/GenBank/DDBJ whole genome shotgun (WGS) entry which is preliminary data.</text>
</comment>
<feature type="transmembrane region" description="Helical" evidence="6">
    <location>
        <begin position="31"/>
        <end position="55"/>
    </location>
</feature>
<keyword evidence="4 6" id="KW-1133">Transmembrane helix</keyword>
<dbReference type="PANTHER" id="PTHR30213:SF0">
    <property type="entry name" value="UPF0761 MEMBRANE PROTEIN YIHY"/>
    <property type="match status" value="1"/>
</dbReference>